<proteinExistence type="inferred from homology"/>
<comment type="similarity">
    <text evidence="2">Belongs to the EMC1 family.</text>
</comment>
<evidence type="ECO:0000256" key="10">
    <source>
        <dbReference type="ARBA" id="ARBA00023180"/>
    </source>
</evidence>
<keyword evidence="5 12" id="KW-0812">Transmembrane</keyword>
<feature type="region of interest" description="Disordered" evidence="11">
    <location>
        <begin position="121"/>
        <end position="142"/>
    </location>
</feature>
<reference evidence="15" key="1">
    <citation type="submission" date="2022-08" db="EMBL/GenBank/DDBJ databases">
        <title>Novel sulphate-reducing endosymbionts in the free-living metamonad Anaeramoeba.</title>
        <authorList>
            <person name="Jerlstrom-Hultqvist J."/>
            <person name="Cepicka I."/>
            <person name="Gallot-Lavallee L."/>
            <person name="Salas-Leiva D."/>
            <person name="Curtis B.A."/>
            <person name="Zahonova K."/>
            <person name="Pipaliya S."/>
            <person name="Dacks J."/>
            <person name="Roger A.J."/>
        </authorList>
    </citation>
    <scope>NUCLEOTIDE SEQUENCE</scope>
    <source>
        <strain evidence="15">Busselton2</strain>
    </source>
</reference>
<sequence length="1175" mass="137109">MSLGFLSLLFLLFLLFQTRATILTGPNKELVQKGIGKPLQIEFNCGRSDQLLIRSKLNVISLLDKINGKIIWRQVFPFGEVLELVKCHERTLVLLSNLKVRAINADSGLILWEQIRVDRPPPLTEKSERNNKKVKENENENGNTKVNQAKLVLGENGFVTHLNGFVQYWDFKTGNKYLTFQLDLDQFHLSHIYLNEQQGTVNLIGFNDQNQKQKHKKRKKQNQNQMLEMFYLTTTQQINNYLNEENSKINTKLISDNNNKNNNNNKGSAHHLNFNKAFYIKKNTKIITVYSGSIVLFLLKDTRSIGILNFNEQQFLVSPTHLYEVGNEKFEPKILLLDRFLKESDFLNSNSKKWRLESNSNLGNFILTVDQETSYIINLQSQAGCKINDRNCKKKYQFQMIKKIHRRLNPKNEIISCFDQKYGMITYIRQTPLVISIENITPYKTFKLEFPFEKKTVGLISNIGLTFYNNNSNEERFGIDFDRSNELKSSSNSSIMMVIVFEDQSVHMIYNNKIIWSREESLSEIIDLQIYQSNPNLKLNYNEKIINNGNDRRLGVDCSGEGNLCESESESESGDGGGMLAIIMKKINYIKFKIKQNKHFFNYHFLKKYLIDYLKFLLLMINDYLINVKFFEDKKAILAEEELNTQISKWHEKFEKNKIFNLNKIIIFLTSIGNVYGYDTFENEIIWKRSFPEIIFNQSFKVSKKYLIIVGKKIIDDQNFTVIIEIDPLTGKIYQTKIFNDWEILQSILITKNSCGSGATRGGGPDDDDDDDDININYFNEINDDNLSGDDYDGEDECNEKLLIIINKELNYHLFPEFLERKKLLFDKIALKINFFIMNNETNTLNGYSFVKISKNSLYSSTKPKFQIVWTWSKQFDVNERVVSIKYAKENQYPTILESNIYYNPNLLALGIQNTLEKYITIVICNGLDGSIIGQFKSEYARAPLQIQLMKNQIIYHYWNTKLKSTVVTSIYLYSERIPTADYKNKTKNLFFHYPEKIKFYKQSYIVPTLIKNLQITKTKNNINSHAIIFSNSLDEVFVIMDSYFDPRRIVMARADDNKNVNNKKKNKLKIINMIENLPPYTTFLSLQYQDSKTKGQRVNSIHQIVSENTPLESASFVLIHGIDIFFDVITISQSFDKLNSDFNFHFLIFTITLLLLLLCCFHRISAKKRIQANW</sequence>
<dbReference type="InterPro" id="IPR026895">
    <property type="entry name" value="EMC1"/>
</dbReference>
<keyword evidence="8 12" id="KW-1133">Transmembrane helix</keyword>
<name>A0AAV7Z937_9EUKA</name>
<evidence type="ECO:0000256" key="3">
    <source>
        <dbReference type="ARBA" id="ARBA00011276"/>
    </source>
</evidence>
<feature type="chain" id="PRO_5043967248" description="ER membrane protein complex subunit 1" evidence="13">
    <location>
        <begin position="21"/>
        <end position="1175"/>
    </location>
</feature>
<evidence type="ECO:0000256" key="8">
    <source>
        <dbReference type="ARBA" id="ARBA00022989"/>
    </source>
</evidence>
<feature type="compositionally biased region" description="Basic and acidic residues" evidence="11">
    <location>
        <begin position="121"/>
        <end position="138"/>
    </location>
</feature>
<evidence type="ECO:0000313" key="16">
    <source>
        <dbReference type="Proteomes" id="UP001146793"/>
    </source>
</evidence>
<gene>
    <name evidence="15" type="ORF">M0812_17527</name>
</gene>
<evidence type="ECO:0000256" key="2">
    <source>
        <dbReference type="ARBA" id="ARBA00007904"/>
    </source>
</evidence>
<feature type="domain" description="ER membrane protein complex subunit 1 C-terminal" evidence="14">
    <location>
        <begin position="952"/>
        <end position="1175"/>
    </location>
</feature>
<evidence type="ECO:0000259" key="14">
    <source>
        <dbReference type="Pfam" id="PF07774"/>
    </source>
</evidence>
<dbReference type="SUPFAM" id="SSF50998">
    <property type="entry name" value="Quinoprotein alcohol dehydrogenase-like"/>
    <property type="match status" value="1"/>
</dbReference>
<feature type="transmembrane region" description="Helical" evidence="12">
    <location>
        <begin position="1143"/>
        <end position="1162"/>
    </location>
</feature>
<evidence type="ECO:0000256" key="6">
    <source>
        <dbReference type="ARBA" id="ARBA00022729"/>
    </source>
</evidence>
<evidence type="ECO:0000256" key="9">
    <source>
        <dbReference type="ARBA" id="ARBA00023136"/>
    </source>
</evidence>
<evidence type="ECO:0000256" key="4">
    <source>
        <dbReference type="ARBA" id="ARBA00020824"/>
    </source>
</evidence>
<dbReference type="InterPro" id="IPR011047">
    <property type="entry name" value="Quinoprotein_ADH-like_sf"/>
</dbReference>
<dbReference type="Pfam" id="PF07774">
    <property type="entry name" value="EMC1_C"/>
    <property type="match status" value="1"/>
</dbReference>
<evidence type="ECO:0000256" key="13">
    <source>
        <dbReference type="SAM" id="SignalP"/>
    </source>
</evidence>
<accession>A0AAV7Z937</accession>
<evidence type="ECO:0000256" key="7">
    <source>
        <dbReference type="ARBA" id="ARBA00022824"/>
    </source>
</evidence>
<comment type="subcellular location">
    <subcellularLocation>
        <location evidence="1">Endoplasmic reticulum membrane</location>
        <topology evidence="1">Single-pass type I membrane protein</topology>
    </subcellularLocation>
</comment>
<dbReference type="PANTHER" id="PTHR21573">
    <property type="entry name" value="ER MEMBRANE PROTEIN COMPLEX SUBUNIT 1"/>
    <property type="match status" value="1"/>
</dbReference>
<protein>
    <recommendedName>
        <fullName evidence="4">ER membrane protein complex subunit 1</fullName>
    </recommendedName>
</protein>
<evidence type="ECO:0000256" key="12">
    <source>
        <dbReference type="SAM" id="Phobius"/>
    </source>
</evidence>
<comment type="subunit">
    <text evidence="3">Component of the ER membrane protein complex (EMC).</text>
</comment>
<keyword evidence="9 12" id="KW-0472">Membrane</keyword>
<dbReference type="Proteomes" id="UP001146793">
    <property type="component" value="Unassembled WGS sequence"/>
</dbReference>
<comment type="caution">
    <text evidence="15">The sequence shown here is derived from an EMBL/GenBank/DDBJ whole genome shotgun (WGS) entry which is preliminary data.</text>
</comment>
<evidence type="ECO:0000256" key="1">
    <source>
        <dbReference type="ARBA" id="ARBA00004115"/>
    </source>
</evidence>
<evidence type="ECO:0000313" key="15">
    <source>
        <dbReference type="EMBL" id="KAJ3438344.1"/>
    </source>
</evidence>
<feature type="signal peptide" evidence="13">
    <location>
        <begin position="1"/>
        <end position="20"/>
    </location>
</feature>
<keyword evidence="7" id="KW-0256">Endoplasmic reticulum</keyword>
<evidence type="ECO:0000256" key="5">
    <source>
        <dbReference type="ARBA" id="ARBA00022692"/>
    </source>
</evidence>
<dbReference type="GO" id="GO:0072546">
    <property type="term" value="C:EMC complex"/>
    <property type="evidence" value="ECO:0007669"/>
    <property type="project" value="InterPro"/>
</dbReference>
<dbReference type="EMBL" id="JANTQA010000033">
    <property type="protein sequence ID" value="KAJ3438344.1"/>
    <property type="molecule type" value="Genomic_DNA"/>
</dbReference>
<dbReference type="PANTHER" id="PTHR21573:SF0">
    <property type="entry name" value="ER MEMBRANE PROTEIN COMPLEX SUBUNIT 1"/>
    <property type="match status" value="1"/>
</dbReference>
<keyword evidence="10" id="KW-0325">Glycoprotein</keyword>
<dbReference type="InterPro" id="IPR011678">
    <property type="entry name" value="EMC1_C"/>
</dbReference>
<dbReference type="AlphaFoldDB" id="A0AAV7Z937"/>
<keyword evidence="6 13" id="KW-0732">Signal</keyword>
<evidence type="ECO:0000256" key="11">
    <source>
        <dbReference type="SAM" id="MobiDB-lite"/>
    </source>
</evidence>
<dbReference type="GO" id="GO:0034975">
    <property type="term" value="P:protein folding in endoplasmic reticulum"/>
    <property type="evidence" value="ECO:0007669"/>
    <property type="project" value="TreeGrafter"/>
</dbReference>
<organism evidence="15 16">
    <name type="scientific">Anaeramoeba flamelloides</name>
    <dbReference type="NCBI Taxonomy" id="1746091"/>
    <lineage>
        <taxon>Eukaryota</taxon>
        <taxon>Metamonada</taxon>
        <taxon>Anaeramoebidae</taxon>
        <taxon>Anaeramoeba</taxon>
    </lineage>
</organism>